<gene>
    <name evidence="2" type="ORF">AC625_18020</name>
</gene>
<dbReference type="GO" id="GO:0006260">
    <property type="term" value="P:DNA replication"/>
    <property type="evidence" value="ECO:0007669"/>
    <property type="project" value="TreeGrafter"/>
</dbReference>
<evidence type="ECO:0000313" key="3">
    <source>
        <dbReference type="Proteomes" id="UP000037146"/>
    </source>
</evidence>
<dbReference type="InterPro" id="IPR027417">
    <property type="entry name" value="P-loop_NTPase"/>
</dbReference>
<organism evidence="2 3">
    <name type="scientific">Peribacillus loiseleuriae</name>
    <dbReference type="NCBI Taxonomy" id="1679170"/>
    <lineage>
        <taxon>Bacteria</taxon>
        <taxon>Bacillati</taxon>
        <taxon>Bacillota</taxon>
        <taxon>Bacilli</taxon>
        <taxon>Bacillales</taxon>
        <taxon>Bacillaceae</taxon>
        <taxon>Peribacillus</taxon>
    </lineage>
</organism>
<name>A0A0K9GY75_9BACI</name>
<dbReference type="Proteomes" id="UP000037146">
    <property type="component" value="Unassembled WGS sequence"/>
</dbReference>
<proteinExistence type="predicted"/>
<dbReference type="Gene3D" id="3.40.50.300">
    <property type="entry name" value="P-loop containing nucleotide triphosphate hydrolases"/>
    <property type="match status" value="1"/>
</dbReference>
<dbReference type="CDD" id="cd00009">
    <property type="entry name" value="AAA"/>
    <property type="match status" value="1"/>
</dbReference>
<dbReference type="FunFam" id="3.40.50.300:FF:000880">
    <property type="entry name" value="Primosomal protein DnaI"/>
    <property type="match status" value="1"/>
</dbReference>
<dbReference type="PATRIC" id="fig|1679170.3.peg.4093"/>
<evidence type="ECO:0000313" key="2">
    <source>
        <dbReference type="EMBL" id="KMY51202.1"/>
    </source>
</evidence>
<dbReference type="GO" id="GO:0005524">
    <property type="term" value="F:ATP binding"/>
    <property type="evidence" value="ECO:0007669"/>
    <property type="project" value="InterPro"/>
</dbReference>
<keyword evidence="3" id="KW-1185">Reference proteome</keyword>
<evidence type="ECO:0000259" key="1">
    <source>
        <dbReference type="SMART" id="SM00382"/>
    </source>
</evidence>
<dbReference type="PANTHER" id="PTHR30050:SF8">
    <property type="entry name" value="PRIMOSOMAL PROTEIN DNAI"/>
    <property type="match status" value="1"/>
</dbReference>
<dbReference type="NCBIfam" id="NF006505">
    <property type="entry name" value="PRK08939.1"/>
    <property type="match status" value="1"/>
</dbReference>
<dbReference type="PANTHER" id="PTHR30050">
    <property type="entry name" value="CHROMOSOMAL REPLICATION INITIATOR PROTEIN DNAA"/>
    <property type="match status" value="1"/>
</dbReference>
<dbReference type="InterPro" id="IPR013317">
    <property type="entry name" value="DnaA_dom"/>
</dbReference>
<dbReference type="STRING" id="1679170.AC625_18020"/>
<reference evidence="3" key="1">
    <citation type="submission" date="2015-07" db="EMBL/GenBank/DDBJ databases">
        <title>Genome sequencing project for genomic taxonomy and phylogenomics of Bacillus-like bacteria.</title>
        <authorList>
            <person name="Liu B."/>
            <person name="Wang J."/>
            <person name="Zhu Y."/>
            <person name="Liu G."/>
            <person name="Chen Q."/>
            <person name="Chen Z."/>
            <person name="Lan J."/>
            <person name="Che J."/>
            <person name="Ge C."/>
            <person name="Shi H."/>
            <person name="Pan Z."/>
            <person name="Liu X."/>
        </authorList>
    </citation>
    <scope>NUCLEOTIDE SEQUENCE [LARGE SCALE GENOMIC DNA]</scope>
    <source>
        <strain evidence="3">FJAT-27997</strain>
    </source>
</reference>
<dbReference type="OrthoDB" id="61127at2"/>
<dbReference type="SMART" id="SM00382">
    <property type="entry name" value="AAA"/>
    <property type="match status" value="1"/>
</dbReference>
<comment type="caution">
    <text evidence="2">The sequence shown here is derived from an EMBL/GenBank/DDBJ whole genome shotgun (WGS) entry which is preliminary data.</text>
</comment>
<sequence length="312" mass="36259">MERINNAFNKVTNTNKFRMQYEDLKKEVLSDEQIRLFLNENSSQISEEMLDKSLMKLYEFTSQSKQCQNCPSLGGCVNLLQGFHPKLVIRRNMIDLNYEDCPRKVMDDKKRKLEKLIQSLYVPKDILSATMEDFYRSDASENRIDAVEKVVAFISNYKPGEKRKSLYLYGEFGVGKTYLLGAIANELAKKEISSLLVYVPDFLRELKGSFTDNTFNDKIDMAKKAPVLMFDDIGSESMTSWGRDEVIGPILQFRMLENLPTFFTSNFSFTEMQTHLTFSQRGEKEEVKAARVMERIKYLAEPFLLKGKNRRH</sequence>
<protein>
    <submittedName>
        <fullName evidence="2">Primosomal protein DnaI</fullName>
    </submittedName>
</protein>
<accession>A0A0K9GY75</accession>
<dbReference type="InterPro" id="IPR003593">
    <property type="entry name" value="AAA+_ATPase"/>
</dbReference>
<dbReference type="EMBL" id="LFZW01000001">
    <property type="protein sequence ID" value="KMY51202.1"/>
    <property type="molecule type" value="Genomic_DNA"/>
</dbReference>
<dbReference type="Pfam" id="PF00308">
    <property type="entry name" value="Bac_DnaA"/>
    <property type="match status" value="1"/>
</dbReference>
<dbReference type="InterPro" id="IPR009928">
    <property type="entry name" value="DnaI_N"/>
</dbReference>
<dbReference type="AlphaFoldDB" id="A0A0K9GY75"/>
<dbReference type="SUPFAM" id="SSF52540">
    <property type="entry name" value="P-loop containing nucleoside triphosphate hydrolases"/>
    <property type="match status" value="1"/>
</dbReference>
<feature type="domain" description="AAA+ ATPase" evidence="1">
    <location>
        <begin position="162"/>
        <end position="286"/>
    </location>
</feature>
<dbReference type="RefSeq" id="WP_049682550.1">
    <property type="nucleotide sequence ID" value="NZ_JBIVOD010000001.1"/>
</dbReference>
<dbReference type="Pfam" id="PF07319">
    <property type="entry name" value="DnaI_N"/>
    <property type="match status" value="1"/>
</dbReference>